<gene>
    <name evidence="3" type="ORF">SAMN05216355_10234</name>
</gene>
<feature type="domain" description="VanZ-like" evidence="2">
    <location>
        <begin position="53"/>
        <end position="130"/>
    </location>
</feature>
<dbReference type="Proteomes" id="UP000198541">
    <property type="component" value="Unassembled WGS sequence"/>
</dbReference>
<feature type="transmembrane region" description="Helical" evidence="1">
    <location>
        <begin position="113"/>
        <end position="133"/>
    </location>
</feature>
<accession>A0A1H0APH7</accession>
<dbReference type="AlphaFoldDB" id="A0A1H0APH7"/>
<keyword evidence="1" id="KW-1133">Transmembrane helix</keyword>
<name>A0A1H0APH7_9ACTO</name>
<evidence type="ECO:0000256" key="1">
    <source>
        <dbReference type="SAM" id="Phobius"/>
    </source>
</evidence>
<evidence type="ECO:0000313" key="3">
    <source>
        <dbReference type="EMBL" id="SDN34826.1"/>
    </source>
</evidence>
<protein>
    <submittedName>
        <fullName evidence="3">VanZ like family protein</fullName>
    </submittedName>
</protein>
<dbReference type="EMBL" id="FNIM01000002">
    <property type="protein sequence ID" value="SDN34826.1"/>
    <property type="molecule type" value="Genomic_DNA"/>
</dbReference>
<feature type="transmembrane region" description="Helical" evidence="1">
    <location>
        <begin position="14"/>
        <end position="32"/>
    </location>
</feature>
<organism evidence="3 4">
    <name type="scientific">Actinomyces ruminicola</name>
    <dbReference type="NCBI Taxonomy" id="332524"/>
    <lineage>
        <taxon>Bacteria</taxon>
        <taxon>Bacillati</taxon>
        <taxon>Actinomycetota</taxon>
        <taxon>Actinomycetes</taxon>
        <taxon>Actinomycetales</taxon>
        <taxon>Actinomycetaceae</taxon>
        <taxon>Actinomyces</taxon>
    </lineage>
</organism>
<keyword evidence="4" id="KW-1185">Reference proteome</keyword>
<keyword evidence="1" id="KW-0472">Membrane</keyword>
<feature type="transmembrane region" description="Helical" evidence="1">
    <location>
        <begin position="57"/>
        <end position="75"/>
    </location>
</feature>
<reference evidence="4" key="1">
    <citation type="submission" date="2016-10" db="EMBL/GenBank/DDBJ databases">
        <authorList>
            <person name="Varghese N."/>
            <person name="Submissions S."/>
        </authorList>
    </citation>
    <scope>NUCLEOTIDE SEQUENCE [LARGE SCALE GENOMIC DNA]</scope>
    <source>
        <strain evidence="4">DSM 27982</strain>
    </source>
</reference>
<dbReference type="RefSeq" id="WP_245690397.1">
    <property type="nucleotide sequence ID" value="NZ_FNIM01000002.1"/>
</dbReference>
<evidence type="ECO:0000259" key="2">
    <source>
        <dbReference type="Pfam" id="PF04892"/>
    </source>
</evidence>
<dbReference type="InterPro" id="IPR006976">
    <property type="entry name" value="VanZ-like"/>
</dbReference>
<sequence>MPASATDRPAPGRVLRVLAAAYCGVVLVAVLWPSGADVSAFKDGVGPWFLTPAGKDVALNLVMLAPLTLTAALGWPRVPWWAWALAGCAVGLGAELTQWALPVLGRRPALANVIENGVGAWAGAALALALRAYTTRGSRRREQGS</sequence>
<feature type="transmembrane region" description="Helical" evidence="1">
    <location>
        <begin position="82"/>
        <end position="101"/>
    </location>
</feature>
<evidence type="ECO:0000313" key="4">
    <source>
        <dbReference type="Proteomes" id="UP000198541"/>
    </source>
</evidence>
<dbReference type="Pfam" id="PF04892">
    <property type="entry name" value="VanZ"/>
    <property type="match status" value="1"/>
</dbReference>
<keyword evidence="1" id="KW-0812">Transmembrane</keyword>
<proteinExistence type="predicted"/>